<dbReference type="PANTHER" id="PTHR31014:SF0">
    <property type="entry name" value="MITOCHONDRIAL TRANSLATION SYSTEM COMPONENT PET127-RELATED"/>
    <property type="match status" value="1"/>
</dbReference>
<gene>
    <name evidence="2" type="ORF">LAMO00422_LOCUS13632</name>
</gene>
<evidence type="ECO:0000313" key="2">
    <source>
        <dbReference type="EMBL" id="CAD8454689.1"/>
    </source>
</evidence>
<feature type="compositionally biased region" description="Polar residues" evidence="1">
    <location>
        <begin position="1"/>
        <end position="12"/>
    </location>
</feature>
<protein>
    <recommendedName>
        <fullName evidence="3">Pet127-domain-containing protein</fullName>
    </recommendedName>
</protein>
<evidence type="ECO:0000256" key="1">
    <source>
        <dbReference type="SAM" id="MobiDB-lite"/>
    </source>
</evidence>
<name>A0A7S0DHA6_9EUKA</name>
<evidence type="ECO:0008006" key="3">
    <source>
        <dbReference type="Google" id="ProtNLM"/>
    </source>
</evidence>
<sequence length="1174" mass="133021">MSHLQGSDTTLQEPEPTPDKRVGSGETSIDRVLNARKSKIAQIELPTELFEPGNTRSTQPQKRKPKKPKIKFQGAKHGKSVTEASPSSPPDSNFSLPEPNTSLPLSPPWRKHLSLVFKGSPETRSPEKSEQKEIKNQIKANEPSKKDFQIISKQLEDVITGTGSANQYTINYPIFPAGTEDEWKQLVSRGVIDEISNSTVLSICTTIRTANIWKGIISAPKAGIRVTLRKNEHTSPPANYIRKIFSDKCSLKIAHKRPRTLEGKEVMSSFPSGVPVSQMTAIDLHHFDKDLKGRRHVVQNTLEVLYLLNQLNFPFADFMYKDKATKMALKKGLNLEDFLDGLRRKELHPFLNSRINDAMKNAIKMSEDEPERKKTESKQLPEIFHQDFGGVRHSSLDRAKVQDYEKEDSGLFVEAPLGEIADNPEISLFLIPKSSDETFQPSIPPPEQLVETSVPIDESNMQTEKVCEECGQIISMGTDSKTAVAKVEGQTYERKLDRIASAMTSSISNAHNFEALFGKYPTYSSPEDKKSTGNTVMPSTSNQIDSSEFQLLPSPIDSEIFDTNVQDCPSLPERIKQLEKPGRLHLTESIKELPDTKGGDIGEDGFSPKALFDPCHKAAIPPHWEKMYLPEEMHSKYITGFTPASRDEALQKISRDNNCKIMASTSSISSILMHLHFVLNGFRAPGLEMFSPVFASLPKRFTTTTRAPSQVILRNLGDGLWGLNSIPSGGTKNNLLMELGKSFEQQLCYSEEDFNQILLTNPETPTIPEPPDVFRYTRYGNLMLRSQLDTVKECENGEFYVYDIKTRAVNPIRMDIGNAAEYGTFLPETLLGAFRSVEREWYDMVRSNFLKYNFQCRIGQMDGVIVAFHNVKKVFGYQYITLDEIDTMLYGSSSVADFSFNASIAALNDALRKITSSFQNQENLILTVYGSDDNEATVYVECIPNDREARVQLARNIEITSKGGLVYRGKKMKFAGLEIEEAFKEKSNLVHWAKVDSMNEKEISDLEEELGMNTNRDRESMRLNDRKFELEGVLRRMEFEDDSTVLPESYYRSLARDGYLRSYRIQMGPYHNNKLCRDPPRTLFGCASDSIQAYYNFFGDTKVDVKGYHEKLKRKYEAESTKLRVKRTLPETKKVDRAHMPVQPTFVKESREEKPPEPQIDTSQNIKEIMMKYL</sequence>
<feature type="region of interest" description="Disordered" evidence="1">
    <location>
        <begin position="1"/>
        <end position="141"/>
    </location>
</feature>
<reference evidence="2" key="1">
    <citation type="submission" date="2021-01" db="EMBL/GenBank/DDBJ databases">
        <authorList>
            <person name="Corre E."/>
            <person name="Pelletier E."/>
            <person name="Niang G."/>
            <person name="Scheremetjew M."/>
            <person name="Finn R."/>
            <person name="Kale V."/>
            <person name="Holt S."/>
            <person name="Cochrane G."/>
            <person name="Meng A."/>
            <person name="Brown T."/>
            <person name="Cohen L."/>
        </authorList>
    </citation>
    <scope>NUCLEOTIDE SEQUENCE</scope>
    <source>
        <strain evidence="2">CCMP2058</strain>
    </source>
</reference>
<dbReference type="InterPro" id="IPR013943">
    <property type="entry name" value="Pet127"/>
</dbReference>
<dbReference type="GO" id="GO:0000964">
    <property type="term" value="P:mitochondrial RNA 5'-end processing"/>
    <property type="evidence" value="ECO:0007669"/>
    <property type="project" value="TreeGrafter"/>
</dbReference>
<feature type="compositionally biased region" description="Basic residues" evidence="1">
    <location>
        <begin position="61"/>
        <end position="79"/>
    </location>
</feature>
<dbReference type="PANTHER" id="PTHR31014">
    <property type="entry name" value="MITOCHONDRIAL TRANSLATION SYSTEM COMPONENT PET127-RELATED"/>
    <property type="match status" value="1"/>
</dbReference>
<proteinExistence type="predicted"/>
<dbReference type="GO" id="GO:0005740">
    <property type="term" value="C:mitochondrial envelope"/>
    <property type="evidence" value="ECO:0007669"/>
    <property type="project" value="TreeGrafter"/>
</dbReference>
<feature type="compositionally biased region" description="Basic and acidic residues" evidence="1">
    <location>
        <begin position="124"/>
        <end position="141"/>
    </location>
</feature>
<feature type="region of interest" description="Disordered" evidence="1">
    <location>
        <begin position="1145"/>
        <end position="1165"/>
    </location>
</feature>
<feature type="compositionally biased region" description="Polar residues" evidence="1">
    <location>
        <begin position="82"/>
        <end position="104"/>
    </location>
</feature>
<organism evidence="2">
    <name type="scientific">Amorphochlora amoebiformis</name>
    <dbReference type="NCBI Taxonomy" id="1561963"/>
    <lineage>
        <taxon>Eukaryota</taxon>
        <taxon>Sar</taxon>
        <taxon>Rhizaria</taxon>
        <taxon>Cercozoa</taxon>
        <taxon>Chlorarachniophyceae</taxon>
        <taxon>Amorphochlora</taxon>
    </lineage>
</organism>
<dbReference type="EMBL" id="HBEM01019928">
    <property type="protein sequence ID" value="CAD8454689.1"/>
    <property type="molecule type" value="Transcribed_RNA"/>
</dbReference>
<dbReference type="AlphaFoldDB" id="A0A7S0DHA6"/>
<dbReference type="Pfam" id="PF08634">
    <property type="entry name" value="Pet127"/>
    <property type="match status" value="1"/>
</dbReference>
<accession>A0A7S0DHA6</accession>